<dbReference type="SUPFAM" id="SSF56601">
    <property type="entry name" value="beta-lactamase/transpeptidase-like"/>
    <property type="match status" value="1"/>
</dbReference>
<evidence type="ECO:0000256" key="2">
    <source>
        <dbReference type="ARBA" id="ARBA00022801"/>
    </source>
</evidence>
<dbReference type="NCBIfam" id="TIGR00666">
    <property type="entry name" value="PBP4"/>
    <property type="match status" value="1"/>
</dbReference>
<evidence type="ECO:0000313" key="5">
    <source>
        <dbReference type="Proteomes" id="UP001157069"/>
    </source>
</evidence>
<feature type="region of interest" description="Disordered" evidence="3">
    <location>
        <begin position="17"/>
        <end position="52"/>
    </location>
</feature>
<organism evidence="4 5">
    <name type="scientific">Homoserinibacter gongjuensis</name>
    <dbReference type="NCBI Taxonomy" id="1162968"/>
    <lineage>
        <taxon>Bacteria</taxon>
        <taxon>Bacillati</taxon>
        <taxon>Actinomycetota</taxon>
        <taxon>Actinomycetes</taxon>
        <taxon>Micrococcales</taxon>
        <taxon>Microbacteriaceae</taxon>
        <taxon>Homoserinibacter</taxon>
    </lineage>
</organism>
<dbReference type="Gene3D" id="3.40.710.10">
    <property type="entry name" value="DD-peptidase/beta-lactamase superfamily"/>
    <property type="match status" value="1"/>
</dbReference>
<comment type="similarity">
    <text evidence="1">Belongs to the peptidase S13 family.</text>
</comment>
<name>A0ABQ6JP98_9MICO</name>
<dbReference type="PANTHER" id="PTHR30023">
    <property type="entry name" value="D-ALANYL-D-ALANINE CARBOXYPEPTIDASE"/>
    <property type="match status" value="1"/>
</dbReference>
<accession>A0ABQ6JP98</accession>
<dbReference type="Pfam" id="PF02113">
    <property type="entry name" value="Peptidase_S13"/>
    <property type="match status" value="1"/>
</dbReference>
<evidence type="ECO:0000256" key="1">
    <source>
        <dbReference type="ARBA" id="ARBA00006096"/>
    </source>
</evidence>
<comment type="caution">
    <text evidence="4">The sequence shown here is derived from an EMBL/GenBank/DDBJ whole genome shotgun (WGS) entry which is preliminary data.</text>
</comment>
<evidence type="ECO:0000256" key="3">
    <source>
        <dbReference type="SAM" id="MobiDB-lite"/>
    </source>
</evidence>
<evidence type="ECO:0000313" key="4">
    <source>
        <dbReference type="EMBL" id="GMA90117.1"/>
    </source>
</evidence>
<dbReference type="InterPro" id="IPR012338">
    <property type="entry name" value="Beta-lactam/transpept-like"/>
</dbReference>
<keyword evidence="5" id="KW-1185">Reference proteome</keyword>
<reference evidence="5" key="1">
    <citation type="journal article" date="2019" name="Int. J. Syst. Evol. Microbiol.">
        <title>The Global Catalogue of Microorganisms (GCM) 10K type strain sequencing project: providing services to taxonomists for standard genome sequencing and annotation.</title>
        <authorList>
            <consortium name="The Broad Institute Genomics Platform"/>
            <consortium name="The Broad Institute Genome Sequencing Center for Infectious Disease"/>
            <person name="Wu L."/>
            <person name="Ma J."/>
        </authorList>
    </citation>
    <scope>NUCLEOTIDE SEQUENCE [LARGE SCALE GENOMIC DNA]</scope>
    <source>
        <strain evidence="5">NBRC 108755</strain>
    </source>
</reference>
<evidence type="ECO:0008006" key="6">
    <source>
        <dbReference type="Google" id="ProtNLM"/>
    </source>
</evidence>
<keyword evidence="2" id="KW-0378">Hydrolase</keyword>
<sequence>MLDASYWSAADKWDSSWKRSEQTTGYHSEVTALQVDGDRADPRASTSPRSTDPIARAGAAFVAALKAADPTGDVVDPEVDTTIGNAVGSTTLAEVTSQPLRVLIKQMLLVSDNTLAEMLARIVSKQSGMDGSAASLQQAIPSALVQFDVPATGLTIRDGSGLSDLNAVPASTMTEFMRKVRDGAAGLDVVRDGLPVAGQSGTLASRFSGDNAVARGQVWAKTGWIDTAYTLSGYLNSADGTPLAFTFYAIGEGIGSDARAALDTLTTAVFTCGDNLSNN</sequence>
<proteinExistence type="inferred from homology"/>
<dbReference type="EMBL" id="BSVA01000001">
    <property type="protein sequence ID" value="GMA90117.1"/>
    <property type="molecule type" value="Genomic_DNA"/>
</dbReference>
<dbReference type="PRINTS" id="PR00922">
    <property type="entry name" value="DADACBPTASE3"/>
</dbReference>
<dbReference type="PANTHER" id="PTHR30023:SF0">
    <property type="entry name" value="PENICILLIN-SENSITIVE CARBOXYPEPTIDASE A"/>
    <property type="match status" value="1"/>
</dbReference>
<dbReference type="Proteomes" id="UP001157069">
    <property type="component" value="Unassembled WGS sequence"/>
</dbReference>
<gene>
    <name evidence="4" type="ORF">GCM10025869_06460</name>
</gene>
<protein>
    <recommendedName>
        <fullName evidence="6">D-alanyl-D-alanine carboxypeptidase/D-alanyl-D-alanine-endopeptidase</fullName>
    </recommendedName>
</protein>
<dbReference type="InterPro" id="IPR000667">
    <property type="entry name" value="Peptidase_S13"/>
</dbReference>